<gene>
    <name evidence="2" type="ORF">J1C50_17190</name>
</gene>
<reference evidence="2 3" key="1">
    <citation type="submission" date="2021-03" db="EMBL/GenBank/DDBJ databases">
        <title>First Case of infection caused by Chromobacterium haemolyticum derived from water in China.</title>
        <authorList>
            <person name="Chen J."/>
            <person name="Liu C."/>
        </authorList>
    </citation>
    <scope>NUCLEOTIDE SEQUENCE [LARGE SCALE GENOMIC DNA]</scope>
    <source>
        <strain evidence="2 3">WJ-5</strain>
    </source>
</reference>
<keyword evidence="1" id="KW-0732">Signal</keyword>
<organism evidence="2 3">
    <name type="scientific">Chromobacterium haemolyticum</name>
    <dbReference type="NCBI Taxonomy" id="394935"/>
    <lineage>
        <taxon>Bacteria</taxon>
        <taxon>Pseudomonadati</taxon>
        <taxon>Pseudomonadota</taxon>
        <taxon>Betaproteobacteria</taxon>
        <taxon>Neisseriales</taxon>
        <taxon>Chromobacteriaceae</taxon>
        <taxon>Chromobacterium</taxon>
    </lineage>
</organism>
<evidence type="ECO:0000256" key="1">
    <source>
        <dbReference type="SAM" id="SignalP"/>
    </source>
</evidence>
<dbReference type="Proteomes" id="UP000664349">
    <property type="component" value="Unassembled WGS sequence"/>
</dbReference>
<feature type="chain" id="PRO_5046857889" description="DUF5666 domain-containing protein" evidence="1">
    <location>
        <begin position="24"/>
        <end position="124"/>
    </location>
</feature>
<sequence>MKHLKQASLLAIAMFAFCHAAWAAKPIEVGEDGETRIVLSGTVVGPVQSGSKADGTFFKAFHLKLAQALRFDDGGSCGEQELRSLALNQSDMARYQGKRIQVRAKVFCQENRTGSYHLSDIEVL</sequence>
<dbReference type="RefSeq" id="WP_043593445.1">
    <property type="nucleotide sequence ID" value="NZ_JAEILV010000013.1"/>
</dbReference>
<protein>
    <recommendedName>
        <fullName evidence="4">DUF5666 domain-containing protein</fullName>
    </recommendedName>
</protein>
<comment type="caution">
    <text evidence="2">The sequence shown here is derived from an EMBL/GenBank/DDBJ whole genome shotgun (WGS) entry which is preliminary data.</text>
</comment>
<dbReference type="EMBL" id="JAFLRD010000014">
    <property type="protein sequence ID" value="MBO0417249.1"/>
    <property type="molecule type" value="Genomic_DNA"/>
</dbReference>
<keyword evidence="3" id="KW-1185">Reference proteome</keyword>
<evidence type="ECO:0000313" key="2">
    <source>
        <dbReference type="EMBL" id="MBO0417249.1"/>
    </source>
</evidence>
<name>A0ABS3GQM9_9NEIS</name>
<evidence type="ECO:0008006" key="4">
    <source>
        <dbReference type="Google" id="ProtNLM"/>
    </source>
</evidence>
<accession>A0ABS3GQM9</accession>
<proteinExistence type="predicted"/>
<evidence type="ECO:0000313" key="3">
    <source>
        <dbReference type="Proteomes" id="UP000664349"/>
    </source>
</evidence>
<feature type="signal peptide" evidence="1">
    <location>
        <begin position="1"/>
        <end position="23"/>
    </location>
</feature>